<gene>
    <name evidence="2" type="ORF">GCM10022292_17580</name>
</gene>
<feature type="signal peptide" evidence="1">
    <location>
        <begin position="1"/>
        <end position="24"/>
    </location>
</feature>
<dbReference type="Proteomes" id="UP001501682">
    <property type="component" value="Unassembled WGS sequence"/>
</dbReference>
<keyword evidence="3" id="KW-1185">Reference proteome</keyword>
<evidence type="ECO:0000256" key="1">
    <source>
        <dbReference type="SAM" id="SignalP"/>
    </source>
</evidence>
<protein>
    <recommendedName>
        <fullName evidence="4">Secreted protein</fullName>
    </recommendedName>
</protein>
<evidence type="ECO:0000313" key="2">
    <source>
        <dbReference type="EMBL" id="GAA4243351.1"/>
    </source>
</evidence>
<comment type="caution">
    <text evidence="2">The sequence shown here is derived from an EMBL/GenBank/DDBJ whole genome shotgun (WGS) entry which is preliminary data.</text>
</comment>
<name>A0ABP8CTY2_9FLAO</name>
<evidence type="ECO:0000313" key="3">
    <source>
        <dbReference type="Proteomes" id="UP001501682"/>
    </source>
</evidence>
<sequence>MIKFDLKVMLLIVFLLGVSSTAIAQNTDELSIVRVDSTWGKEIIEFPIDWASKLTIEGYEELRFAPNWADKTSEEFWTLVMSWNVKTETELPLYELQFNFTHYFDGLMKPNHWANEFPEPKVEFFEPETTENGFIFKGKMFFFDGFHTGKLTPVYILGQQEHCDTTGKSIIIFKISSKAYTERVWEKLNSINIKEDLCNF</sequence>
<evidence type="ECO:0008006" key="4">
    <source>
        <dbReference type="Google" id="ProtNLM"/>
    </source>
</evidence>
<accession>A0ABP8CTY2</accession>
<proteinExistence type="predicted"/>
<feature type="chain" id="PRO_5046180958" description="Secreted protein" evidence="1">
    <location>
        <begin position="25"/>
        <end position="200"/>
    </location>
</feature>
<keyword evidence="1" id="KW-0732">Signal</keyword>
<organism evidence="2 3">
    <name type="scientific">Winogradskyella damuponensis</name>
    <dbReference type="NCBI Taxonomy" id="943939"/>
    <lineage>
        <taxon>Bacteria</taxon>
        <taxon>Pseudomonadati</taxon>
        <taxon>Bacteroidota</taxon>
        <taxon>Flavobacteriia</taxon>
        <taxon>Flavobacteriales</taxon>
        <taxon>Flavobacteriaceae</taxon>
        <taxon>Winogradskyella</taxon>
    </lineage>
</organism>
<dbReference type="EMBL" id="BAABCB010000018">
    <property type="protein sequence ID" value="GAA4243351.1"/>
    <property type="molecule type" value="Genomic_DNA"/>
</dbReference>
<dbReference type="RefSeq" id="WP_344714028.1">
    <property type="nucleotide sequence ID" value="NZ_BAABCB010000018.1"/>
</dbReference>
<reference evidence="3" key="1">
    <citation type="journal article" date="2019" name="Int. J. Syst. Evol. Microbiol.">
        <title>The Global Catalogue of Microorganisms (GCM) 10K type strain sequencing project: providing services to taxonomists for standard genome sequencing and annotation.</title>
        <authorList>
            <consortium name="The Broad Institute Genomics Platform"/>
            <consortium name="The Broad Institute Genome Sequencing Center for Infectious Disease"/>
            <person name="Wu L."/>
            <person name="Ma J."/>
        </authorList>
    </citation>
    <scope>NUCLEOTIDE SEQUENCE [LARGE SCALE GENOMIC DNA]</scope>
    <source>
        <strain evidence="3">JCM 17633</strain>
    </source>
</reference>